<evidence type="ECO:0000313" key="2">
    <source>
        <dbReference type="Proteomes" id="UP000017127"/>
    </source>
</evidence>
<accession>U7QJD9</accession>
<reference evidence="1 2" key="1">
    <citation type="journal article" date="2013" name="Front. Microbiol.">
        <title>Comparative genomic analyses of the cyanobacterium, Lyngbya aestuarii BL J, a powerful hydrogen producer.</title>
        <authorList>
            <person name="Kothari A."/>
            <person name="Vaughn M."/>
            <person name="Garcia-Pichel F."/>
        </authorList>
    </citation>
    <scope>NUCLEOTIDE SEQUENCE [LARGE SCALE GENOMIC DNA]</scope>
    <source>
        <strain evidence="1 2">BL J</strain>
    </source>
</reference>
<gene>
    <name evidence="1" type="ORF">M595_2806</name>
</gene>
<proteinExistence type="predicted"/>
<sequence length="40" mass="4723">MTKVYRERVCYNYLTASQLPAINNVRTRVGLFYGNIDRKV</sequence>
<keyword evidence="2" id="KW-1185">Reference proteome</keyword>
<evidence type="ECO:0000313" key="1">
    <source>
        <dbReference type="EMBL" id="ERT07220.1"/>
    </source>
</evidence>
<dbReference type="Proteomes" id="UP000017127">
    <property type="component" value="Unassembled WGS sequence"/>
</dbReference>
<comment type="caution">
    <text evidence="1">The sequence shown here is derived from an EMBL/GenBank/DDBJ whole genome shotgun (WGS) entry which is preliminary data.</text>
</comment>
<dbReference type="AlphaFoldDB" id="U7QJD9"/>
<protein>
    <submittedName>
        <fullName evidence="1">Uncharacterized protein</fullName>
    </submittedName>
</protein>
<organism evidence="1 2">
    <name type="scientific">Lyngbya aestuarii BL J</name>
    <dbReference type="NCBI Taxonomy" id="1348334"/>
    <lineage>
        <taxon>Bacteria</taxon>
        <taxon>Bacillati</taxon>
        <taxon>Cyanobacteriota</taxon>
        <taxon>Cyanophyceae</taxon>
        <taxon>Oscillatoriophycideae</taxon>
        <taxon>Oscillatoriales</taxon>
        <taxon>Microcoleaceae</taxon>
        <taxon>Lyngbya</taxon>
    </lineage>
</organism>
<name>U7QJD9_9CYAN</name>
<dbReference type="EMBL" id="AUZM01000024">
    <property type="protein sequence ID" value="ERT07220.1"/>
    <property type="molecule type" value="Genomic_DNA"/>
</dbReference>